<proteinExistence type="predicted"/>
<organism evidence="2 3">
    <name type="scientific">Lentinus brumalis</name>
    <dbReference type="NCBI Taxonomy" id="2498619"/>
    <lineage>
        <taxon>Eukaryota</taxon>
        <taxon>Fungi</taxon>
        <taxon>Dikarya</taxon>
        <taxon>Basidiomycota</taxon>
        <taxon>Agaricomycotina</taxon>
        <taxon>Agaricomycetes</taxon>
        <taxon>Polyporales</taxon>
        <taxon>Polyporaceae</taxon>
        <taxon>Lentinus</taxon>
    </lineage>
</organism>
<accession>A0A371CGQ8</accession>
<evidence type="ECO:0000256" key="1">
    <source>
        <dbReference type="SAM" id="MobiDB-lite"/>
    </source>
</evidence>
<name>A0A371CGQ8_9APHY</name>
<evidence type="ECO:0000313" key="3">
    <source>
        <dbReference type="Proteomes" id="UP000256964"/>
    </source>
</evidence>
<dbReference type="EMBL" id="KZ857841">
    <property type="protein sequence ID" value="RDX39466.1"/>
    <property type="molecule type" value="Genomic_DNA"/>
</dbReference>
<feature type="region of interest" description="Disordered" evidence="1">
    <location>
        <begin position="1"/>
        <end position="45"/>
    </location>
</feature>
<protein>
    <submittedName>
        <fullName evidence="2">Uncharacterized protein</fullName>
    </submittedName>
</protein>
<sequence>MYARHHAARLNASMRPGRRLSPSTRVRTEGRDSISRKVDESKPGSWDTSIVLTAREDVIDPQRVLGEGENSWKAVTQRAGAGDSRGLPWPAGRTSRRLAVHDNAAVESLDLFEQREQPSLSP</sequence>
<dbReference type="AlphaFoldDB" id="A0A371CGQ8"/>
<evidence type="ECO:0000313" key="2">
    <source>
        <dbReference type="EMBL" id="RDX39466.1"/>
    </source>
</evidence>
<feature type="region of interest" description="Disordered" evidence="1">
    <location>
        <begin position="69"/>
        <end position="92"/>
    </location>
</feature>
<feature type="compositionally biased region" description="Basic and acidic residues" evidence="1">
    <location>
        <begin position="26"/>
        <end position="42"/>
    </location>
</feature>
<reference evidence="2 3" key="1">
    <citation type="journal article" date="2018" name="Biotechnol. Biofuels">
        <title>Integrative visual omics of the white-rot fungus Polyporus brumalis exposes the biotechnological potential of its oxidative enzymes for delignifying raw plant biomass.</title>
        <authorList>
            <person name="Miyauchi S."/>
            <person name="Rancon A."/>
            <person name="Drula E."/>
            <person name="Hage H."/>
            <person name="Chaduli D."/>
            <person name="Favel A."/>
            <person name="Grisel S."/>
            <person name="Henrissat B."/>
            <person name="Herpoel-Gimbert I."/>
            <person name="Ruiz-Duenas F.J."/>
            <person name="Chevret D."/>
            <person name="Hainaut M."/>
            <person name="Lin J."/>
            <person name="Wang M."/>
            <person name="Pangilinan J."/>
            <person name="Lipzen A."/>
            <person name="Lesage-Meessen L."/>
            <person name="Navarro D."/>
            <person name="Riley R."/>
            <person name="Grigoriev I.V."/>
            <person name="Zhou S."/>
            <person name="Raouche S."/>
            <person name="Rosso M.N."/>
        </authorList>
    </citation>
    <scope>NUCLEOTIDE SEQUENCE [LARGE SCALE GENOMIC DNA]</scope>
    <source>
        <strain evidence="2 3">BRFM 1820</strain>
    </source>
</reference>
<gene>
    <name evidence="2" type="ORF">OH76DRAFT_1491122</name>
</gene>
<keyword evidence="3" id="KW-1185">Reference proteome</keyword>
<dbReference type="Proteomes" id="UP000256964">
    <property type="component" value="Unassembled WGS sequence"/>
</dbReference>